<evidence type="ECO:0000256" key="1">
    <source>
        <dbReference type="SAM" id="MobiDB-lite"/>
    </source>
</evidence>
<reference evidence="2" key="1">
    <citation type="submission" date="2020-08" db="EMBL/GenBank/DDBJ databases">
        <title>Genome public.</title>
        <authorList>
            <person name="Liu C."/>
            <person name="Sun Q."/>
        </authorList>
    </citation>
    <scope>NUCLEOTIDE SEQUENCE</scope>
    <source>
        <strain evidence="2">NSJ-32</strain>
    </source>
</reference>
<dbReference type="InterPro" id="IPR021145">
    <property type="entry name" value="Portal_protein_SPP1_Gp6-like"/>
</dbReference>
<dbReference type="AlphaFoldDB" id="A0A926DRK7"/>
<dbReference type="Proteomes" id="UP000657006">
    <property type="component" value="Unassembled WGS sequence"/>
</dbReference>
<dbReference type="RefSeq" id="WP_177714360.1">
    <property type="nucleotide sequence ID" value="NZ_JACRSQ010000003.1"/>
</dbReference>
<evidence type="ECO:0000313" key="2">
    <source>
        <dbReference type="EMBL" id="MBC8542512.1"/>
    </source>
</evidence>
<keyword evidence="3" id="KW-1185">Reference proteome</keyword>
<proteinExistence type="predicted"/>
<name>A0A926DRK7_9FIRM</name>
<dbReference type="Pfam" id="PF05133">
    <property type="entry name" value="SPP1_portal"/>
    <property type="match status" value="1"/>
</dbReference>
<feature type="region of interest" description="Disordered" evidence="1">
    <location>
        <begin position="42"/>
        <end position="61"/>
    </location>
</feature>
<comment type="caution">
    <text evidence="2">The sequence shown here is derived from an EMBL/GenBank/DDBJ whole genome shotgun (WGS) entry which is preliminary data.</text>
</comment>
<protein>
    <submittedName>
        <fullName evidence="2">Phage portal protein</fullName>
    </submittedName>
</protein>
<feature type="compositionally biased region" description="Basic and acidic residues" evidence="1">
    <location>
        <begin position="42"/>
        <end position="60"/>
    </location>
</feature>
<evidence type="ECO:0000313" key="3">
    <source>
        <dbReference type="Proteomes" id="UP000657006"/>
    </source>
</evidence>
<gene>
    <name evidence="2" type="ORF">H8730_02985</name>
</gene>
<sequence>MENRQNGDIRKYLQKQGYTLVSPAFYQQIELWLKWYQGKGKEFHSGKQDNGEEKGSRQRDGVNMAKKVAEDWANLELNEKVEITVSDPALDRQVQAILDRNNFPVRANQLVELTNALGTGAIVEYLADGDVALDYVRANRIYPLSWDNGEITECAFVSDKIMDGERCVYVNLHVVENGQYTVKNKLFSREGFKEMELPKGIEPEWKTGSTLPMFQIVTPSSINCIDLDNPMGISVYANAIEILKGLDLADDSFEDKDTELKARLNRLSVKCGLGNTWYDFEGGCIKTATGAISEQSDLYRNLRKNEVVLKRALRTMVQAILHLIGADPFEAGIKITFDESRIKDQQSELSQKLQLVAAGIMQKWELRKWYFGEDESTAKAGISAASQM</sequence>
<accession>A0A926DRK7</accession>
<organism evidence="2 3">
    <name type="scientific">Bianquea renquensis</name>
    <dbReference type="NCBI Taxonomy" id="2763661"/>
    <lineage>
        <taxon>Bacteria</taxon>
        <taxon>Bacillati</taxon>
        <taxon>Bacillota</taxon>
        <taxon>Clostridia</taxon>
        <taxon>Eubacteriales</taxon>
        <taxon>Bianqueaceae</taxon>
        <taxon>Bianquea</taxon>
    </lineage>
</organism>
<dbReference type="EMBL" id="JACRSQ010000003">
    <property type="protein sequence ID" value="MBC8542512.1"/>
    <property type="molecule type" value="Genomic_DNA"/>
</dbReference>